<evidence type="ECO:0000256" key="1">
    <source>
        <dbReference type="ARBA" id="ARBA00004429"/>
    </source>
</evidence>
<feature type="transmembrane region" description="Helical" evidence="9">
    <location>
        <begin position="71"/>
        <end position="93"/>
    </location>
</feature>
<organism evidence="11 12">
    <name type="scientific">Novipirellula artificiosorum</name>
    <dbReference type="NCBI Taxonomy" id="2528016"/>
    <lineage>
        <taxon>Bacteria</taxon>
        <taxon>Pseudomonadati</taxon>
        <taxon>Planctomycetota</taxon>
        <taxon>Planctomycetia</taxon>
        <taxon>Pirellulales</taxon>
        <taxon>Pirellulaceae</taxon>
        <taxon>Novipirellula</taxon>
    </lineage>
</organism>
<evidence type="ECO:0000256" key="8">
    <source>
        <dbReference type="ARBA" id="ARBA00023136"/>
    </source>
</evidence>
<evidence type="ECO:0000256" key="3">
    <source>
        <dbReference type="ARBA" id="ARBA00022448"/>
    </source>
</evidence>
<evidence type="ECO:0000256" key="7">
    <source>
        <dbReference type="ARBA" id="ARBA00022989"/>
    </source>
</evidence>
<comment type="subcellular location">
    <subcellularLocation>
        <location evidence="1">Cell inner membrane</location>
        <topology evidence="1">Multi-pass membrane protein</topology>
    </subcellularLocation>
    <subcellularLocation>
        <location evidence="9">Cell membrane</location>
        <topology evidence="9">Multi-pass membrane protein</topology>
    </subcellularLocation>
</comment>
<keyword evidence="5" id="KW-0997">Cell inner membrane</keyword>
<sequence length="300" mass="33484">MTSVLDTTPSVTRDATPRQNAVNDTFAPEHITIIERRSGWHLLDWKELVAYRDLFRFLIWREIKVRYAQSAIGIGWAIIQPLFSMLVFTIVFGRLAKVESDGVPYALFSFAALVPWTYFSNAVTDGVNALVSEANMLRKIYFPRILMPLSAVAAKLVDFTIAMCMLAILMIFYRHAPSLGILALPLLVALMMLTASAISLWLTALAVQYRDVKHAMGFMVQLAMYGSPVVYATSLIPEQYRLLYAINPMVGVIEGFRSALLGTQPMPWDLIAVGILSASVLFITGLAFFRSKERTFADVA</sequence>
<evidence type="ECO:0000256" key="5">
    <source>
        <dbReference type="ARBA" id="ARBA00022519"/>
    </source>
</evidence>
<keyword evidence="12" id="KW-1185">Reference proteome</keyword>
<dbReference type="OrthoDB" id="9786910at2"/>
<gene>
    <name evidence="11" type="primary">tagG_2</name>
    <name evidence="11" type="ORF">Poly41_67080</name>
</gene>
<proteinExistence type="inferred from homology"/>
<feature type="transmembrane region" description="Helical" evidence="9">
    <location>
        <begin position="270"/>
        <end position="289"/>
    </location>
</feature>
<dbReference type="PANTHER" id="PTHR30413:SF8">
    <property type="entry name" value="TRANSPORT PERMEASE PROTEIN"/>
    <property type="match status" value="1"/>
</dbReference>
<dbReference type="PROSITE" id="PS51012">
    <property type="entry name" value="ABC_TM2"/>
    <property type="match status" value="1"/>
</dbReference>
<comment type="similarity">
    <text evidence="2 9">Belongs to the ABC-2 integral membrane protein family.</text>
</comment>
<name>A0A5C6D1P7_9BACT</name>
<dbReference type="InterPro" id="IPR013525">
    <property type="entry name" value="ABC2_TM"/>
</dbReference>
<comment type="caution">
    <text evidence="11">The sequence shown here is derived from an EMBL/GenBank/DDBJ whole genome shotgun (WGS) entry which is preliminary data.</text>
</comment>
<dbReference type="EMBL" id="SJPV01000023">
    <property type="protein sequence ID" value="TWU29136.1"/>
    <property type="molecule type" value="Genomic_DNA"/>
</dbReference>
<dbReference type="PANTHER" id="PTHR30413">
    <property type="entry name" value="INNER MEMBRANE TRANSPORT PERMEASE"/>
    <property type="match status" value="1"/>
</dbReference>
<dbReference type="GO" id="GO:0140359">
    <property type="term" value="F:ABC-type transporter activity"/>
    <property type="evidence" value="ECO:0007669"/>
    <property type="project" value="InterPro"/>
</dbReference>
<keyword evidence="4 9" id="KW-1003">Cell membrane</keyword>
<reference evidence="11 12" key="1">
    <citation type="submission" date="2019-02" db="EMBL/GenBank/DDBJ databases">
        <title>Deep-cultivation of Planctomycetes and their phenomic and genomic characterization uncovers novel biology.</title>
        <authorList>
            <person name="Wiegand S."/>
            <person name="Jogler M."/>
            <person name="Boedeker C."/>
            <person name="Pinto D."/>
            <person name="Vollmers J."/>
            <person name="Rivas-Marin E."/>
            <person name="Kohn T."/>
            <person name="Peeters S.H."/>
            <person name="Heuer A."/>
            <person name="Rast P."/>
            <person name="Oberbeckmann S."/>
            <person name="Bunk B."/>
            <person name="Jeske O."/>
            <person name="Meyerdierks A."/>
            <person name="Storesund J.E."/>
            <person name="Kallscheuer N."/>
            <person name="Luecker S."/>
            <person name="Lage O.M."/>
            <person name="Pohl T."/>
            <person name="Merkel B.J."/>
            <person name="Hornburger P."/>
            <person name="Mueller R.-W."/>
            <person name="Bruemmer F."/>
            <person name="Labrenz M."/>
            <person name="Spormann A.M."/>
            <person name="Op Den Camp H."/>
            <person name="Overmann J."/>
            <person name="Amann R."/>
            <person name="Jetten M.S.M."/>
            <person name="Mascher T."/>
            <person name="Medema M.H."/>
            <person name="Devos D.P."/>
            <person name="Kaster A.-K."/>
            <person name="Ovreas L."/>
            <person name="Rohde M."/>
            <person name="Galperin M.Y."/>
            <person name="Jogler C."/>
        </authorList>
    </citation>
    <scope>NUCLEOTIDE SEQUENCE [LARGE SCALE GENOMIC DNA]</scope>
    <source>
        <strain evidence="11 12">Poly41</strain>
    </source>
</reference>
<dbReference type="AlphaFoldDB" id="A0A5C6D1P7"/>
<evidence type="ECO:0000256" key="9">
    <source>
        <dbReference type="RuleBase" id="RU361157"/>
    </source>
</evidence>
<feature type="transmembrane region" description="Helical" evidence="9">
    <location>
        <begin position="145"/>
        <end position="173"/>
    </location>
</feature>
<evidence type="ECO:0000313" key="11">
    <source>
        <dbReference type="EMBL" id="TWU29136.1"/>
    </source>
</evidence>
<evidence type="ECO:0000256" key="4">
    <source>
        <dbReference type="ARBA" id="ARBA00022475"/>
    </source>
</evidence>
<keyword evidence="7 9" id="KW-1133">Transmembrane helix</keyword>
<evidence type="ECO:0000256" key="6">
    <source>
        <dbReference type="ARBA" id="ARBA00022692"/>
    </source>
</evidence>
<dbReference type="GO" id="GO:0015920">
    <property type="term" value="P:lipopolysaccharide transport"/>
    <property type="evidence" value="ECO:0007669"/>
    <property type="project" value="TreeGrafter"/>
</dbReference>
<dbReference type="Pfam" id="PF01061">
    <property type="entry name" value="ABC2_membrane"/>
    <property type="match status" value="1"/>
</dbReference>
<evidence type="ECO:0000259" key="10">
    <source>
        <dbReference type="PROSITE" id="PS51012"/>
    </source>
</evidence>
<dbReference type="Proteomes" id="UP000319143">
    <property type="component" value="Unassembled WGS sequence"/>
</dbReference>
<keyword evidence="6 9" id="KW-0812">Transmembrane</keyword>
<evidence type="ECO:0000256" key="2">
    <source>
        <dbReference type="ARBA" id="ARBA00007783"/>
    </source>
</evidence>
<protein>
    <recommendedName>
        <fullName evidence="9">Transport permease protein</fullName>
    </recommendedName>
</protein>
<evidence type="ECO:0000313" key="12">
    <source>
        <dbReference type="Proteomes" id="UP000319143"/>
    </source>
</evidence>
<keyword evidence="8 9" id="KW-0472">Membrane</keyword>
<feature type="transmembrane region" description="Helical" evidence="9">
    <location>
        <begin position="179"/>
        <end position="203"/>
    </location>
</feature>
<accession>A0A5C6D1P7</accession>
<keyword evidence="3 9" id="KW-0813">Transport</keyword>
<dbReference type="InterPro" id="IPR047817">
    <property type="entry name" value="ABC2_TM_bact-type"/>
</dbReference>
<dbReference type="GO" id="GO:0005886">
    <property type="term" value="C:plasma membrane"/>
    <property type="evidence" value="ECO:0007669"/>
    <property type="project" value="UniProtKB-SubCell"/>
</dbReference>
<feature type="transmembrane region" description="Helical" evidence="9">
    <location>
        <begin position="215"/>
        <end position="236"/>
    </location>
</feature>
<feature type="domain" description="ABC transmembrane type-2" evidence="10">
    <location>
        <begin position="72"/>
        <end position="292"/>
    </location>
</feature>
<feature type="transmembrane region" description="Helical" evidence="9">
    <location>
        <begin position="105"/>
        <end position="124"/>
    </location>
</feature>
<dbReference type="RefSeq" id="WP_146531371.1">
    <property type="nucleotide sequence ID" value="NZ_SJPV01000023.1"/>
</dbReference>